<dbReference type="GO" id="GO:0016020">
    <property type="term" value="C:membrane"/>
    <property type="evidence" value="ECO:0007669"/>
    <property type="project" value="UniProtKB-SubCell"/>
</dbReference>
<dbReference type="GO" id="GO:0003865">
    <property type="term" value="F:3-oxo-5-alpha-steroid 4-dehydrogenase activity"/>
    <property type="evidence" value="ECO:0007669"/>
    <property type="project" value="TreeGrafter"/>
</dbReference>
<accession>A0A437DP68</accession>
<organism evidence="8 9">
    <name type="scientific">Oryzias javanicus</name>
    <name type="common">Javanese ricefish</name>
    <name type="synonym">Aplocheilus javanicus</name>
    <dbReference type="NCBI Taxonomy" id="123683"/>
    <lineage>
        <taxon>Eukaryota</taxon>
        <taxon>Metazoa</taxon>
        <taxon>Chordata</taxon>
        <taxon>Craniata</taxon>
        <taxon>Vertebrata</taxon>
        <taxon>Euteleostomi</taxon>
        <taxon>Actinopterygii</taxon>
        <taxon>Neopterygii</taxon>
        <taxon>Teleostei</taxon>
        <taxon>Neoteleostei</taxon>
        <taxon>Acanthomorphata</taxon>
        <taxon>Ovalentaria</taxon>
        <taxon>Atherinomorphae</taxon>
        <taxon>Beloniformes</taxon>
        <taxon>Adrianichthyidae</taxon>
        <taxon>Oryziinae</taxon>
        <taxon>Oryzias</taxon>
    </lineage>
</organism>
<feature type="transmembrane region" description="Helical" evidence="6">
    <location>
        <begin position="75"/>
        <end position="94"/>
    </location>
</feature>
<dbReference type="Proteomes" id="UP000283210">
    <property type="component" value="Chromosome 1"/>
</dbReference>
<proteinExistence type="inferred from homology"/>
<name>A0A437DP68_ORYJA</name>
<dbReference type="OrthoDB" id="5788137at2759"/>
<dbReference type="InterPro" id="IPR001104">
    <property type="entry name" value="3-oxo-5_a-steroid_4-DH_C"/>
</dbReference>
<protein>
    <recommendedName>
        <fullName evidence="7">3-oxo-5-alpha-steroid 4-dehydrogenase C-terminal domain-containing protein</fullName>
    </recommendedName>
</protein>
<dbReference type="PANTHER" id="PTHR10556">
    <property type="entry name" value="3-OXO-5-ALPHA-STEROID 4-DEHYDROGENASE"/>
    <property type="match status" value="1"/>
</dbReference>
<keyword evidence="5 6" id="KW-0472">Membrane</keyword>
<dbReference type="EMBL" id="CM012437">
    <property type="protein sequence ID" value="RVE76797.1"/>
    <property type="molecule type" value="Genomic_DNA"/>
</dbReference>
<feature type="transmembrane region" description="Helical" evidence="6">
    <location>
        <begin position="171"/>
        <end position="190"/>
    </location>
</feature>
<dbReference type="InterPro" id="IPR039357">
    <property type="entry name" value="SRD5A/TECR"/>
</dbReference>
<feature type="domain" description="3-oxo-5-alpha-steroid 4-dehydrogenase C-terminal" evidence="7">
    <location>
        <begin position="134"/>
        <end position="282"/>
    </location>
</feature>
<comment type="subcellular location">
    <subcellularLocation>
        <location evidence="1">Membrane</location>
        <topology evidence="1">Multi-pass membrane protein</topology>
    </subcellularLocation>
</comment>
<comment type="similarity">
    <text evidence="2">Belongs to the steroid 5-alpha reductase family.</text>
</comment>
<evidence type="ECO:0000256" key="2">
    <source>
        <dbReference type="ARBA" id="ARBA00007742"/>
    </source>
</evidence>
<evidence type="ECO:0000256" key="1">
    <source>
        <dbReference type="ARBA" id="ARBA00004141"/>
    </source>
</evidence>
<dbReference type="PROSITE" id="PS50244">
    <property type="entry name" value="S5A_REDUCTASE"/>
    <property type="match status" value="1"/>
</dbReference>
<sequence length="282" mass="31435">MLSERAARAACGRIPKPRTAPQIPRLMARSEPNRYLQQNPPPVLRSGRTADQNRRACALYGRYAPGRGRCCPAGLAWFLQEVPALLAPLLLLLWTEQAGSGSGSGTGTLLLLCTFVLHYSYRSLIYSVLTRGRPVPLHIIVFSAVFCGLNGFLQGHHLLHCVHFQHTWMTGARLAAGWFLFLVGLSINVHSDHILRNLRKPGELVYRIPRGGMFEFVSGANFLGEILEWCGYAVAAGSLPAFAWAFFTVCSIGPRACHHHRDYQQRFEDYPPSRKALIPFLL</sequence>
<evidence type="ECO:0000313" key="8">
    <source>
        <dbReference type="EMBL" id="RVE76797.1"/>
    </source>
</evidence>
<evidence type="ECO:0000256" key="6">
    <source>
        <dbReference type="SAM" id="Phobius"/>
    </source>
</evidence>
<keyword evidence="4 6" id="KW-1133">Transmembrane helix</keyword>
<reference evidence="8 9" key="2">
    <citation type="submission" date="2019-01" db="EMBL/GenBank/DDBJ databases">
        <title>A chromosome length genome reference of the Java medaka (oryzias javanicus).</title>
        <authorList>
            <person name="Herpin A."/>
            <person name="Takehana Y."/>
            <person name="Naruse K."/>
            <person name="Ansai S."/>
            <person name="Kawaguchi M."/>
        </authorList>
    </citation>
    <scope>NUCLEOTIDE SEQUENCE [LARGE SCALE GENOMIC DNA]</scope>
    <source>
        <strain evidence="8">RS831</strain>
        <tissue evidence="8">Whole body</tissue>
    </source>
</reference>
<gene>
    <name evidence="8" type="ORF">OJAV_G00012280</name>
</gene>
<feature type="transmembrane region" description="Helical" evidence="6">
    <location>
        <begin position="106"/>
        <end position="125"/>
    </location>
</feature>
<evidence type="ECO:0000313" key="9">
    <source>
        <dbReference type="Proteomes" id="UP000283210"/>
    </source>
</evidence>
<evidence type="ECO:0000256" key="3">
    <source>
        <dbReference type="ARBA" id="ARBA00022692"/>
    </source>
</evidence>
<dbReference type="GO" id="GO:0006694">
    <property type="term" value="P:steroid biosynthetic process"/>
    <property type="evidence" value="ECO:0007669"/>
    <property type="project" value="TreeGrafter"/>
</dbReference>
<evidence type="ECO:0000259" key="7">
    <source>
        <dbReference type="Pfam" id="PF02544"/>
    </source>
</evidence>
<dbReference type="Pfam" id="PF02544">
    <property type="entry name" value="Steroid_dh"/>
    <property type="match status" value="1"/>
</dbReference>
<reference evidence="8 9" key="1">
    <citation type="submission" date="2018-11" db="EMBL/GenBank/DDBJ databases">
        <authorList>
            <person name="Lopez-Roques C."/>
            <person name="Donnadieu C."/>
            <person name="Bouchez O."/>
            <person name="Klopp C."/>
            <person name="Cabau C."/>
            <person name="Zahm M."/>
        </authorList>
    </citation>
    <scope>NUCLEOTIDE SEQUENCE [LARGE SCALE GENOMIC DNA]</scope>
    <source>
        <strain evidence="8">RS831</strain>
        <tissue evidence="8">Whole body</tissue>
    </source>
</reference>
<keyword evidence="3 6" id="KW-0812">Transmembrane</keyword>
<evidence type="ECO:0000256" key="5">
    <source>
        <dbReference type="ARBA" id="ARBA00023136"/>
    </source>
</evidence>
<keyword evidence="9" id="KW-1185">Reference proteome</keyword>
<feature type="transmembrane region" description="Helical" evidence="6">
    <location>
        <begin position="137"/>
        <end position="159"/>
    </location>
</feature>
<dbReference type="AlphaFoldDB" id="A0A437DP68"/>
<dbReference type="PANTHER" id="PTHR10556:SF37">
    <property type="entry name" value="3-OXO-5-ALPHA-STEROID 4-DEHYDROGENASE 2"/>
    <property type="match status" value="1"/>
</dbReference>
<evidence type="ECO:0000256" key="4">
    <source>
        <dbReference type="ARBA" id="ARBA00022989"/>
    </source>
</evidence>